<keyword evidence="13" id="KW-1185">Reference proteome</keyword>
<evidence type="ECO:0000313" key="13">
    <source>
        <dbReference type="Proteomes" id="UP001648503"/>
    </source>
</evidence>
<dbReference type="InterPro" id="IPR038253">
    <property type="entry name" value="SRP68_N_sf"/>
</dbReference>
<feature type="compositionally biased region" description="Polar residues" evidence="11">
    <location>
        <begin position="632"/>
        <end position="643"/>
    </location>
</feature>
<comment type="subcellular location">
    <subcellularLocation>
        <location evidence="1 10">Cytoplasm</location>
    </subcellularLocation>
    <subcellularLocation>
        <location evidence="2">Nucleus</location>
        <location evidence="2">Nucleolus</location>
    </subcellularLocation>
</comment>
<dbReference type="Pfam" id="PF16969">
    <property type="entry name" value="SRP68"/>
    <property type="match status" value="1"/>
</dbReference>
<reference evidence="12 13" key="1">
    <citation type="submission" date="2021-02" db="EMBL/GenBank/DDBJ databases">
        <title>Variation within the Batrachochytrium salamandrivorans European outbreak.</title>
        <authorList>
            <person name="Kelly M."/>
            <person name="Pasmans F."/>
            <person name="Shea T.P."/>
            <person name="Munoz J.F."/>
            <person name="Carranza S."/>
            <person name="Cuomo C.A."/>
            <person name="Martel A."/>
        </authorList>
    </citation>
    <scope>NUCLEOTIDE SEQUENCE [LARGE SCALE GENOMIC DNA]</scope>
    <source>
        <strain evidence="12 13">AMFP18/2</strain>
    </source>
</reference>
<dbReference type="PANTHER" id="PTHR12860:SF0">
    <property type="entry name" value="SIGNAL RECOGNITION PARTICLE SUBUNIT SRP68"/>
    <property type="match status" value="1"/>
</dbReference>
<dbReference type="PIRSF" id="PIRSF038995">
    <property type="entry name" value="SRP68"/>
    <property type="match status" value="1"/>
</dbReference>
<comment type="caution">
    <text evidence="12">The sequence shown here is derived from an EMBL/GenBank/DDBJ whole genome shotgun (WGS) entry which is preliminary data.</text>
</comment>
<evidence type="ECO:0000256" key="7">
    <source>
        <dbReference type="ARBA" id="ARBA00023242"/>
    </source>
</evidence>
<dbReference type="CDD" id="cd15481">
    <property type="entry name" value="SRP68-RBD"/>
    <property type="match status" value="1"/>
</dbReference>
<keyword evidence="8 10" id="KW-0687">Ribonucleoprotein</keyword>
<evidence type="ECO:0000256" key="5">
    <source>
        <dbReference type="ARBA" id="ARBA00022884"/>
    </source>
</evidence>
<sequence>MAATAVALDVLSLTNNARSTHGLRQQDYQRYREYCARRIHRVRKLTGLLQGKKRYEKKPVTLTSLADARSLQILLFEAERSWAYAMQLKADSLSEPRKKHHLIKRLCKAASSAHQLQELCQGETVDSQTSLEIQAYSLRLSAYVKFERQQWQEALDMFASSRSIYEKLALVAMTASQATLCQAAMDEIDPNIRYCAYNLKFKAGQSDDIESLLELRKKSGGPGQDLLSAKIESLLSERMHAKARTIHSISWRGIDLNIHNEDLMTIIMEIQDLSAKIDSGLLAEPVIVNNKVMEERLTMVMGEYDNLLGLGWDAAKLAERSIKDDMVATAKVKSSKSDNHTEMLRNIHSFVVYTRLTHTFDRSMLLVQANSLRLRSLITLTGTTEKRPSLRREELVKLNIALLGTVNEMSALPIGLTDVSLGLIISSKSYFCVAQRLVYTADIYIADHKYTEALTLLDKSSENMHLSQADLAKVNPKSTEYSKTEISIHTRRLEALGQSLRIRASIIRAHAYLASTPTTHSSLSDTVGNLSLETLDDNADDCLEDSAAVADVDRRPQLMDRFFQVDGAETPLVQSFPPAFEAVPFKPMFYDLAYSGIEFPIANISRLARGEDRLGRVEQEVSCANQVDGLGSDNTTESGRGEQSSSGAGILGILGGLWGSR</sequence>
<evidence type="ECO:0000256" key="8">
    <source>
        <dbReference type="ARBA" id="ARBA00023274"/>
    </source>
</evidence>
<evidence type="ECO:0000256" key="4">
    <source>
        <dbReference type="ARBA" id="ARBA00022490"/>
    </source>
</evidence>
<dbReference type="PANTHER" id="PTHR12860">
    <property type="entry name" value="SIGNAL RECOGNITION PARTICLE 68 KDA PROTEIN"/>
    <property type="match status" value="1"/>
</dbReference>
<gene>
    <name evidence="12" type="ORF">BASA50_007422</name>
</gene>
<name>A0ABQ8F6P3_9FUNG</name>
<evidence type="ECO:0000256" key="10">
    <source>
        <dbReference type="PIRNR" id="PIRNR038995"/>
    </source>
</evidence>
<evidence type="ECO:0000256" key="6">
    <source>
        <dbReference type="ARBA" id="ARBA00023135"/>
    </source>
</evidence>
<comment type="similarity">
    <text evidence="3 10">Belongs to the SRP68 family.</text>
</comment>
<dbReference type="InterPro" id="IPR034652">
    <property type="entry name" value="SRP68-RBD"/>
</dbReference>
<dbReference type="Proteomes" id="UP001648503">
    <property type="component" value="Unassembled WGS sequence"/>
</dbReference>
<evidence type="ECO:0000256" key="11">
    <source>
        <dbReference type="SAM" id="MobiDB-lite"/>
    </source>
</evidence>
<evidence type="ECO:0000313" key="12">
    <source>
        <dbReference type="EMBL" id="KAH6593215.1"/>
    </source>
</evidence>
<evidence type="ECO:0000256" key="9">
    <source>
        <dbReference type="ARBA" id="ARBA00029498"/>
    </source>
</evidence>
<evidence type="ECO:0000256" key="2">
    <source>
        <dbReference type="ARBA" id="ARBA00004604"/>
    </source>
</evidence>
<keyword evidence="5 10" id="KW-0694">RNA-binding</keyword>
<organism evidence="12 13">
    <name type="scientific">Batrachochytrium salamandrivorans</name>
    <dbReference type="NCBI Taxonomy" id="1357716"/>
    <lineage>
        <taxon>Eukaryota</taxon>
        <taxon>Fungi</taxon>
        <taxon>Fungi incertae sedis</taxon>
        <taxon>Chytridiomycota</taxon>
        <taxon>Chytridiomycota incertae sedis</taxon>
        <taxon>Chytridiomycetes</taxon>
        <taxon>Rhizophydiales</taxon>
        <taxon>Rhizophydiales incertae sedis</taxon>
        <taxon>Batrachochytrium</taxon>
    </lineage>
</organism>
<protein>
    <recommendedName>
        <fullName evidence="9 10">Signal recognition particle subunit SRP68</fullName>
        <shortName evidence="10">SRP68</shortName>
    </recommendedName>
</protein>
<dbReference type="Gene3D" id="1.10.3450.40">
    <property type="entry name" value="Signal recognition particle, SRP68 subunit, RNA-binding domain"/>
    <property type="match status" value="1"/>
</dbReference>
<feature type="region of interest" description="Disordered" evidence="11">
    <location>
        <begin position="626"/>
        <end position="647"/>
    </location>
</feature>
<proteinExistence type="inferred from homology"/>
<keyword evidence="4 10" id="KW-0963">Cytoplasm</keyword>
<evidence type="ECO:0000256" key="1">
    <source>
        <dbReference type="ARBA" id="ARBA00004496"/>
    </source>
</evidence>
<keyword evidence="7" id="KW-0539">Nucleus</keyword>
<dbReference type="InterPro" id="IPR026258">
    <property type="entry name" value="SRP68"/>
</dbReference>
<accession>A0ABQ8F6P3</accession>
<evidence type="ECO:0000256" key="3">
    <source>
        <dbReference type="ARBA" id="ARBA00009352"/>
    </source>
</evidence>
<dbReference type="EMBL" id="JAFCIX010000357">
    <property type="protein sequence ID" value="KAH6593215.1"/>
    <property type="molecule type" value="Genomic_DNA"/>
</dbReference>
<keyword evidence="6 10" id="KW-0733">Signal recognition particle</keyword>
<comment type="function">
    <text evidence="10">Component of the signal recognition particle (SRP) complex, a ribonucleoprotein complex that mediates the cotranslational targeting of secretory and membrane proteins to the endoplasmic reticulum (ER). The SRP complex interacts with the signal sequence in nascent secretory and membrane proteins and directs them to the membrane of the ER.</text>
</comment>